<evidence type="ECO:0000313" key="2">
    <source>
        <dbReference type="Proteomes" id="UP000291343"/>
    </source>
</evidence>
<proteinExistence type="predicted"/>
<dbReference type="SUPFAM" id="SSF48452">
    <property type="entry name" value="TPR-like"/>
    <property type="match status" value="1"/>
</dbReference>
<dbReference type="PANTHER" id="PTHR46575">
    <property type="entry name" value="AMYLOID PROTEIN-BINDING PROTEIN 2"/>
    <property type="match status" value="1"/>
</dbReference>
<dbReference type="GO" id="GO:1990756">
    <property type="term" value="F:ubiquitin-like ligase-substrate adaptor activity"/>
    <property type="evidence" value="ECO:0007669"/>
    <property type="project" value="TreeGrafter"/>
</dbReference>
<reference evidence="1 2" key="1">
    <citation type="journal article" date="2017" name="Gigascience">
        <title>Genome sequence of the small brown planthopper, Laodelphax striatellus.</title>
        <authorList>
            <person name="Zhu J."/>
            <person name="Jiang F."/>
            <person name="Wang X."/>
            <person name="Yang P."/>
            <person name="Bao Y."/>
            <person name="Zhao W."/>
            <person name="Wang W."/>
            <person name="Lu H."/>
            <person name="Wang Q."/>
            <person name="Cui N."/>
            <person name="Li J."/>
            <person name="Chen X."/>
            <person name="Luo L."/>
            <person name="Yu J."/>
            <person name="Kang L."/>
            <person name="Cui F."/>
        </authorList>
    </citation>
    <scope>NUCLEOTIDE SEQUENCE [LARGE SCALE GENOMIC DNA]</scope>
    <source>
        <strain evidence="1">Lst14</strain>
    </source>
</reference>
<dbReference type="EMBL" id="QKKF02026142">
    <property type="protein sequence ID" value="RZF36597.1"/>
    <property type="molecule type" value="Genomic_DNA"/>
</dbReference>
<protein>
    <recommendedName>
        <fullName evidence="3">Amyloid protein-binding protein 2</fullName>
    </recommendedName>
</protein>
<dbReference type="GO" id="GO:0031462">
    <property type="term" value="C:Cul2-RING ubiquitin ligase complex"/>
    <property type="evidence" value="ECO:0007669"/>
    <property type="project" value="TreeGrafter"/>
</dbReference>
<dbReference type="Proteomes" id="UP000291343">
    <property type="component" value="Unassembled WGS sequence"/>
</dbReference>
<dbReference type="Gene3D" id="1.25.40.10">
    <property type="entry name" value="Tetratricopeptide repeat domain"/>
    <property type="match status" value="2"/>
</dbReference>
<accession>A0A482WSP8</accession>
<dbReference type="SMR" id="A0A482WSP8"/>
<sequence>MTRPTSLYELSVTSVISGYHILKLNDLEMLPNNILFDIYYMLFCKGKLCELGIEFTDLNTFARMLKVTNKRIQLLKSFQAVIDHGNHIHKSLTMNYSLRHTYEMQNKTGFISLGIRLGGFLSEAGWFAESERVLSDCLEACLELPPSVEAWKYTLQCCHKLLYAQAIFSLVQKSQETQKLAEELVEKLKAHGETINLASLYTLFSFSAYCMSNYDESYRWSIAAIKQLDASVSARITIDTMCQASRACVLKREFTKAGLLVRQAVSLARDTFGAKHLRFADTLHDYGFYLMNSDSIKDSVRVYERALNLKIAVFGLKNLHVAIAQEDMAYALYVHEYSSGNFGIARNHAERAITTMKKLLPQDHLMLAAAQRVKALILEEIALDTLLIEAEDLHKNALKLSISVYGEYNVQTAKHYGNLGRLYQNIKLFSETYSGLEYDYRGLIHVYEKMGESEKQADYTLILHAWKDLREHIREAQPLVIAELQPLEEIKKIFA</sequence>
<dbReference type="GO" id="GO:0006886">
    <property type="term" value="P:intracellular protein transport"/>
    <property type="evidence" value="ECO:0007669"/>
    <property type="project" value="InterPro"/>
</dbReference>
<dbReference type="InParanoid" id="A0A482WSP8"/>
<organism evidence="1 2">
    <name type="scientific">Laodelphax striatellus</name>
    <name type="common">Small brown planthopper</name>
    <name type="synonym">Delphax striatella</name>
    <dbReference type="NCBI Taxonomy" id="195883"/>
    <lineage>
        <taxon>Eukaryota</taxon>
        <taxon>Metazoa</taxon>
        <taxon>Ecdysozoa</taxon>
        <taxon>Arthropoda</taxon>
        <taxon>Hexapoda</taxon>
        <taxon>Insecta</taxon>
        <taxon>Pterygota</taxon>
        <taxon>Neoptera</taxon>
        <taxon>Paraneoptera</taxon>
        <taxon>Hemiptera</taxon>
        <taxon>Auchenorrhyncha</taxon>
        <taxon>Fulgoroidea</taxon>
        <taxon>Delphacidae</taxon>
        <taxon>Criomorphinae</taxon>
        <taxon>Laodelphax</taxon>
    </lineage>
</organism>
<evidence type="ECO:0000313" key="1">
    <source>
        <dbReference type="EMBL" id="RZF36597.1"/>
    </source>
</evidence>
<keyword evidence="2" id="KW-1185">Reference proteome</keyword>
<evidence type="ECO:0008006" key="3">
    <source>
        <dbReference type="Google" id="ProtNLM"/>
    </source>
</evidence>
<name>A0A482WSP8_LAOST</name>
<dbReference type="GO" id="GO:0043161">
    <property type="term" value="P:proteasome-mediated ubiquitin-dependent protein catabolic process"/>
    <property type="evidence" value="ECO:0007669"/>
    <property type="project" value="TreeGrafter"/>
</dbReference>
<gene>
    <name evidence="1" type="ORF">LSTR_LSTR010708</name>
</gene>
<dbReference type="AlphaFoldDB" id="A0A482WSP8"/>
<comment type="caution">
    <text evidence="1">The sequence shown here is derived from an EMBL/GenBank/DDBJ whole genome shotgun (WGS) entry which is preliminary data.</text>
</comment>
<dbReference type="FunCoup" id="A0A482WSP8">
    <property type="interactions" value="1195"/>
</dbReference>
<dbReference type="PANTHER" id="PTHR46575:SF1">
    <property type="entry name" value="AMYLOID PROTEIN-BINDING PROTEIN 2"/>
    <property type="match status" value="1"/>
</dbReference>
<dbReference type="OrthoDB" id="7103806at2759"/>
<dbReference type="STRING" id="195883.A0A482WSP8"/>
<dbReference type="InterPro" id="IPR042476">
    <property type="entry name" value="APPBP2"/>
</dbReference>
<dbReference type="InterPro" id="IPR011990">
    <property type="entry name" value="TPR-like_helical_dom_sf"/>
</dbReference>